<proteinExistence type="predicted"/>
<protein>
    <submittedName>
        <fullName evidence="2">Uncharacterized protein</fullName>
    </submittedName>
</protein>
<feature type="compositionally biased region" description="Basic and acidic residues" evidence="1">
    <location>
        <begin position="90"/>
        <end position="105"/>
    </location>
</feature>
<feature type="compositionally biased region" description="Basic and acidic residues" evidence="1">
    <location>
        <begin position="156"/>
        <end position="172"/>
    </location>
</feature>
<reference evidence="2 3" key="1">
    <citation type="journal article" date="2014" name="Nat. Commun.">
        <title>Klebsormidium flaccidum genome reveals primary factors for plant terrestrial adaptation.</title>
        <authorList>
            <person name="Hori K."/>
            <person name="Maruyama F."/>
            <person name="Fujisawa T."/>
            <person name="Togashi T."/>
            <person name="Yamamoto N."/>
            <person name="Seo M."/>
            <person name="Sato S."/>
            <person name="Yamada T."/>
            <person name="Mori H."/>
            <person name="Tajima N."/>
            <person name="Moriyama T."/>
            <person name="Ikeuchi M."/>
            <person name="Watanabe M."/>
            <person name="Wada H."/>
            <person name="Kobayashi K."/>
            <person name="Saito M."/>
            <person name="Masuda T."/>
            <person name="Sasaki-Sekimoto Y."/>
            <person name="Mashiguchi K."/>
            <person name="Awai K."/>
            <person name="Shimojima M."/>
            <person name="Masuda S."/>
            <person name="Iwai M."/>
            <person name="Nobusawa T."/>
            <person name="Narise T."/>
            <person name="Kondo S."/>
            <person name="Saito H."/>
            <person name="Sato R."/>
            <person name="Murakawa M."/>
            <person name="Ihara Y."/>
            <person name="Oshima-Yamada Y."/>
            <person name="Ohtaka K."/>
            <person name="Satoh M."/>
            <person name="Sonobe K."/>
            <person name="Ishii M."/>
            <person name="Ohtani R."/>
            <person name="Kanamori-Sato M."/>
            <person name="Honoki R."/>
            <person name="Miyazaki D."/>
            <person name="Mochizuki H."/>
            <person name="Umetsu J."/>
            <person name="Higashi K."/>
            <person name="Shibata D."/>
            <person name="Kamiya Y."/>
            <person name="Sato N."/>
            <person name="Nakamura Y."/>
            <person name="Tabata S."/>
            <person name="Ida S."/>
            <person name="Kurokawa K."/>
            <person name="Ohta H."/>
        </authorList>
    </citation>
    <scope>NUCLEOTIDE SEQUENCE [LARGE SCALE GENOMIC DNA]</scope>
    <source>
        <strain evidence="2 3">NIES-2285</strain>
    </source>
</reference>
<feature type="compositionally biased region" description="Basic and acidic residues" evidence="1">
    <location>
        <begin position="130"/>
        <end position="141"/>
    </location>
</feature>
<sequence length="418" mass="47336">MHVLLQGLVQVLFEDRDTLERRIAVEGVHEAKERQALGLTLSGEEEEVEQAHGLLEGQPSAPMLPEAGQGPKRQLPEEEHPEAGQGQERQLPEEGQPKVGQEQERLAPGSMLPEAWQGQERQPPEEGEEQERHLPEEEHTEAGQGLAPGSMLPEAGQERQPSEEGEEQERQLPVEGQGQERQAPGSSLPRDQQERERPDLVQPSEKDRRKAESRQRKGSRKREHKMTMKHLPEAEEGWGQERHLLKEGRGQERQAPGSSLPEDQQERERPDLKHLPEAEDVGAAPSPKKQRKTPLDTATDDDIVEIELTREQKKGISRMIETMFEVLLMDPNKQLSKEEKSLLLNVIHFKSVVDTDADWARDTGFVMKVASINPAFNVYVVQRLRNIPELARFEAAMQRNNMFIKGLAGDLAQIIHRL</sequence>
<evidence type="ECO:0000313" key="2">
    <source>
        <dbReference type="EMBL" id="GAQ90526.1"/>
    </source>
</evidence>
<keyword evidence="3" id="KW-1185">Reference proteome</keyword>
<feature type="region of interest" description="Disordered" evidence="1">
    <location>
        <begin position="41"/>
        <end position="298"/>
    </location>
</feature>
<feature type="compositionally biased region" description="Basic and acidic residues" evidence="1">
    <location>
        <begin position="191"/>
        <end position="215"/>
    </location>
</feature>
<gene>
    <name evidence="2" type="ORF">KFL_006520020</name>
</gene>
<evidence type="ECO:0000313" key="3">
    <source>
        <dbReference type="Proteomes" id="UP000054558"/>
    </source>
</evidence>
<name>A0A1Y1IP21_KLENI</name>
<dbReference type="AlphaFoldDB" id="A0A1Y1IP21"/>
<accession>A0A1Y1IP21</accession>
<dbReference type="EMBL" id="DF237601">
    <property type="protein sequence ID" value="GAQ90526.1"/>
    <property type="molecule type" value="Genomic_DNA"/>
</dbReference>
<feature type="compositionally biased region" description="Basic and acidic residues" evidence="1">
    <location>
        <begin position="264"/>
        <end position="277"/>
    </location>
</feature>
<feature type="compositionally biased region" description="Basic residues" evidence="1">
    <location>
        <begin position="216"/>
        <end position="228"/>
    </location>
</feature>
<organism evidence="2 3">
    <name type="scientific">Klebsormidium nitens</name>
    <name type="common">Green alga</name>
    <name type="synonym">Ulothrix nitens</name>
    <dbReference type="NCBI Taxonomy" id="105231"/>
    <lineage>
        <taxon>Eukaryota</taxon>
        <taxon>Viridiplantae</taxon>
        <taxon>Streptophyta</taxon>
        <taxon>Klebsormidiophyceae</taxon>
        <taxon>Klebsormidiales</taxon>
        <taxon>Klebsormidiaceae</taxon>
        <taxon>Klebsormidium</taxon>
    </lineage>
</organism>
<evidence type="ECO:0000256" key="1">
    <source>
        <dbReference type="SAM" id="MobiDB-lite"/>
    </source>
</evidence>
<feature type="compositionally biased region" description="Basic and acidic residues" evidence="1">
    <location>
        <begin position="239"/>
        <end position="252"/>
    </location>
</feature>
<dbReference type="Proteomes" id="UP000054558">
    <property type="component" value="Unassembled WGS sequence"/>
</dbReference>